<keyword evidence="7" id="KW-1185">Reference proteome</keyword>
<evidence type="ECO:0000256" key="3">
    <source>
        <dbReference type="ARBA" id="ARBA00023163"/>
    </source>
</evidence>
<dbReference type="PANTHER" id="PTHR30055:SF243">
    <property type="entry name" value="HTH-TYPE TRANSCRIPTIONAL REGULATOR RV1816"/>
    <property type="match status" value="1"/>
</dbReference>
<dbReference type="Proteomes" id="UP000233786">
    <property type="component" value="Unassembled WGS sequence"/>
</dbReference>
<reference evidence="6" key="1">
    <citation type="submission" date="2017-12" db="EMBL/GenBank/DDBJ databases">
        <title>Sequencing the genomes of 1000 Actinobacteria strains.</title>
        <authorList>
            <person name="Klenk H.-P."/>
        </authorList>
    </citation>
    <scope>NUCLEOTIDE SEQUENCE [LARGE SCALE GENOMIC DNA]</scope>
    <source>
        <strain evidence="6">DSM 44228</strain>
    </source>
</reference>
<keyword evidence="1" id="KW-0805">Transcription regulation</keyword>
<dbReference type="InterPro" id="IPR025996">
    <property type="entry name" value="MT1864/Rv1816-like_C"/>
</dbReference>
<gene>
    <name evidence="6" type="ORF">A8926_0229</name>
</gene>
<dbReference type="GO" id="GO:0000976">
    <property type="term" value="F:transcription cis-regulatory region binding"/>
    <property type="evidence" value="ECO:0007669"/>
    <property type="project" value="TreeGrafter"/>
</dbReference>
<evidence type="ECO:0000256" key="1">
    <source>
        <dbReference type="ARBA" id="ARBA00023015"/>
    </source>
</evidence>
<dbReference type="RefSeq" id="WP_101376270.1">
    <property type="nucleotide sequence ID" value="NZ_CP061007.1"/>
</dbReference>
<dbReference type="InterPro" id="IPR036271">
    <property type="entry name" value="Tet_transcr_reg_TetR-rel_C_sf"/>
</dbReference>
<dbReference type="EMBL" id="PJNB01000001">
    <property type="protein sequence ID" value="PKW12747.1"/>
    <property type="molecule type" value="Genomic_DNA"/>
</dbReference>
<dbReference type="InterPro" id="IPR009057">
    <property type="entry name" value="Homeodomain-like_sf"/>
</dbReference>
<name>A0A2N3XPY6_SACSN</name>
<dbReference type="SUPFAM" id="SSF46689">
    <property type="entry name" value="Homeodomain-like"/>
    <property type="match status" value="1"/>
</dbReference>
<dbReference type="GO" id="GO:0003700">
    <property type="term" value="F:DNA-binding transcription factor activity"/>
    <property type="evidence" value="ECO:0007669"/>
    <property type="project" value="TreeGrafter"/>
</dbReference>
<keyword evidence="2 4" id="KW-0238">DNA-binding</keyword>
<evidence type="ECO:0000256" key="2">
    <source>
        <dbReference type="ARBA" id="ARBA00023125"/>
    </source>
</evidence>
<comment type="caution">
    <text evidence="6">The sequence shown here is derived from an EMBL/GenBank/DDBJ whole genome shotgun (WGS) entry which is preliminary data.</text>
</comment>
<feature type="DNA-binding region" description="H-T-H motif" evidence="4">
    <location>
        <begin position="37"/>
        <end position="56"/>
    </location>
</feature>
<dbReference type="Gene3D" id="1.10.357.10">
    <property type="entry name" value="Tetracycline Repressor, domain 2"/>
    <property type="match status" value="1"/>
</dbReference>
<organism evidence="6 7">
    <name type="scientific">Saccharopolyspora spinosa</name>
    <dbReference type="NCBI Taxonomy" id="60894"/>
    <lineage>
        <taxon>Bacteria</taxon>
        <taxon>Bacillati</taxon>
        <taxon>Actinomycetota</taxon>
        <taxon>Actinomycetes</taxon>
        <taxon>Pseudonocardiales</taxon>
        <taxon>Pseudonocardiaceae</taxon>
        <taxon>Saccharopolyspora</taxon>
    </lineage>
</organism>
<dbReference type="InterPro" id="IPR050109">
    <property type="entry name" value="HTH-type_TetR-like_transc_reg"/>
</dbReference>
<keyword evidence="3" id="KW-0804">Transcription</keyword>
<dbReference type="PROSITE" id="PS50977">
    <property type="entry name" value="HTH_TETR_2"/>
    <property type="match status" value="1"/>
</dbReference>
<protein>
    <submittedName>
        <fullName evidence="6">TetR family transcriptional regulator</fullName>
    </submittedName>
</protein>
<evidence type="ECO:0000313" key="6">
    <source>
        <dbReference type="EMBL" id="PKW12747.1"/>
    </source>
</evidence>
<accession>A0A2N3XPY6</accession>
<dbReference type="AlphaFoldDB" id="A0A2N3XPY6"/>
<evidence type="ECO:0000256" key="4">
    <source>
        <dbReference type="PROSITE-ProRule" id="PRU00335"/>
    </source>
</evidence>
<evidence type="ECO:0000313" key="7">
    <source>
        <dbReference type="Proteomes" id="UP000233786"/>
    </source>
</evidence>
<evidence type="ECO:0000259" key="5">
    <source>
        <dbReference type="PROSITE" id="PS50977"/>
    </source>
</evidence>
<dbReference type="SUPFAM" id="SSF48498">
    <property type="entry name" value="Tetracyclin repressor-like, C-terminal domain"/>
    <property type="match status" value="1"/>
</dbReference>
<sequence length="226" mass="25316">MEAAPRSPRERFREQTRGEAKRVALEQLAESGPEGISVNAIAKRMGITGPALYRYFENRDALLTDLIVDAYRDLGDAMDDVVHANRRKAPATRFRELAARFRSWALEQPHRYLLLFGTPVPGFRAPELTIDLADRAFRPLLDVFADLAPDGLPGERTVLDRQLTAWRELRGGPAAPPAVLQRGLHAWSRMHGLVSLEVEGQFVGMGVDPEPLFRAEVESILAQPWQ</sequence>
<feature type="domain" description="HTH tetR-type" evidence="5">
    <location>
        <begin position="14"/>
        <end position="74"/>
    </location>
</feature>
<dbReference type="Pfam" id="PF00440">
    <property type="entry name" value="TetR_N"/>
    <property type="match status" value="1"/>
</dbReference>
<dbReference type="PANTHER" id="PTHR30055">
    <property type="entry name" value="HTH-TYPE TRANSCRIPTIONAL REGULATOR RUTR"/>
    <property type="match status" value="1"/>
</dbReference>
<dbReference type="InterPro" id="IPR001647">
    <property type="entry name" value="HTH_TetR"/>
</dbReference>
<proteinExistence type="predicted"/>
<dbReference type="OrthoDB" id="3210322at2"/>
<dbReference type="Pfam" id="PF13305">
    <property type="entry name" value="TetR_C_33"/>
    <property type="match status" value="1"/>
</dbReference>